<dbReference type="InterPro" id="IPR023164">
    <property type="entry name" value="YqgQ-like_sf"/>
</dbReference>
<accession>A0A0C5C7I1</accession>
<evidence type="ECO:0000313" key="3">
    <source>
        <dbReference type="Proteomes" id="UP000032024"/>
    </source>
</evidence>
<reference evidence="1" key="1">
    <citation type="submission" date="2015-01" db="EMBL/GenBank/DDBJ databases">
        <title>Comparative genome analysis of Bacillus coagulans HM-08, Clostridium butyricum HM-68, Bacillus subtilis HM-66 and Bacillus licheniformis BL-09.</title>
        <authorList>
            <person name="Zhang H."/>
        </authorList>
    </citation>
    <scope>NUCLEOTIDE SEQUENCE [LARGE SCALE GENOMIC DNA]</scope>
    <source>
        <strain evidence="1">HM-08</strain>
    </source>
</reference>
<evidence type="ECO:0000313" key="4">
    <source>
        <dbReference type="Proteomes" id="UP000070376"/>
    </source>
</evidence>
<organism evidence="2 4">
    <name type="scientific">Heyndrickxia coagulans</name>
    <name type="common">Weizmannia coagulans</name>
    <dbReference type="NCBI Taxonomy" id="1398"/>
    <lineage>
        <taxon>Bacteria</taxon>
        <taxon>Bacillati</taxon>
        <taxon>Bacillota</taxon>
        <taxon>Bacilli</taxon>
        <taxon>Bacillales</taxon>
        <taxon>Bacillaceae</taxon>
        <taxon>Heyndrickxia</taxon>
    </lineage>
</organism>
<dbReference type="Gene3D" id="1.10.287.760">
    <property type="entry name" value="YqgQ-like"/>
    <property type="match status" value="1"/>
</dbReference>
<dbReference type="SUPFAM" id="SSF158379">
    <property type="entry name" value="YqgQ-like"/>
    <property type="match status" value="1"/>
</dbReference>
<evidence type="ECO:0000313" key="1">
    <source>
        <dbReference type="EMBL" id="AJO22604.1"/>
    </source>
</evidence>
<evidence type="ECO:0000313" key="2">
    <source>
        <dbReference type="EMBL" id="KWZ79641.1"/>
    </source>
</evidence>
<gene>
    <name evidence="2" type="ORF">HMPREF3213_02745</name>
    <name evidence="1" type="ORF">SB48_HM08orf02864</name>
</gene>
<reference evidence="3" key="2">
    <citation type="submission" date="2015-01" db="EMBL/GenBank/DDBJ databases">
        <title>Comparative genome analysis of Bacillus coagulans HM-08, Clostridium butyricum HM-68, Bacillus subtilis HM-66 and Bacillus paralicheniformis BL-09.</title>
        <authorList>
            <person name="Zhang H."/>
        </authorList>
    </citation>
    <scope>NUCLEOTIDE SEQUENCE [LARGE SCALE GENOMIC DNA]</scope>
    <source>
        <strain evidence="3">HM-08</strain>
    </source>
</reference>
<dbReference type="InterPro" id="IPR009256">
    <property type="entry name" value="YqgQ-like"/>
</dbReference>
<dbReference type="STRING" id="1398.AB434_3466"/>
<evidence type="ECO:0008006" key="5">
    <source>
        <dbReference type="Google" id="ProtNLM"/>
    </source>
</evidence>
<dbReference type="PATRIC" id="fig|1398.18.peg.1818"/>
<dbReference type="Proteomes" id="UP000070376">
    <property type="component" value="Unassembled WGS sequence"/>
</dbReference>
<dbReference type="EMBL" id="LRPN01000116">
    <property type="protein sequence ID" value="KWZ79641.1"/>
    <property type="molecule type" value="Genomic_DNA"/>
</dbReference>
<reference evidence="2" key="4">
    <citation type="submission" date="2016-01" db="EMBL/GenBank/DDBJ databases">
        <authorList>
            <person name="Oliw E.H."/>
        </authorList>
    </citation>
    <scope>NUCLEOTIDE SEQUENCE [LARGE SCALE GENOMIC DNA]</scope>
    <source>
        <strain evidence="2">GED7749B</strain>
    </source>
</reference>
<dbReference type="Proteomes" id="UP000032024">
    <property type="component" value="Chromosome"/>
</dbReference>
<name>A0A0C5C7I1_HEYCO</name>
<dbReference type="Pfam" id="PF06014">
    <property type="entry name" value="YqgQ-like"/>
    <property type="match status" value="1"/>
</dbReference>
<protein>
    <recommendedName>
        <fullName evidence="5">DUF910 domain-containing protein</fullName>
    </recommendedName>
</protein>
<dbReference type="AlphaFoldDB" id="A0A0C5C7I1"/>
<proteinExistence type="predicted"/>
<keyword evidence="3" id="KW-1185">Reference proteome</keyword>
<sequence>MLVRSCTIDYTFLWNRFLSNESWVEMRTLYDVQQLLKKFGIIVYIGDRLADLELMELELRQLYQARVLENREYETALLIIRQEKRLEKEKKIEGERNG</sequence>
<dbReference type="EMBL" id="CP010525">
    <property type="protein sequence ID" value="AJO22604.1"/>
    <property type="molecule type" value="Genomic_DNA"/>
</dbReference>
<reference evidence="4" key="3">
    <citation type="submission" date="2016-01" db="EMBL/GenBank/DDBJ databases">
        <authorList>
            <person name="Mitreva M."/>
            <person name="Pepin K.H."/>
            <person name="Mihindukulasuriya K.A."/>
            <person name="Fulton R."/>
            <person name="Fronick C."/>
            <person name="O'Laughlin M."/>
            <person name="Miner T."/>
            <person name="Herter B."/>
            <person name="Rosa B.A."/>
            <person name="Cordes M."/>
            <person name="Tomlinson C."/>
            <person name="Wollam A."/>
            <person name="Palsikar V.B."/>
            <person name="Mardis E.R."/>
            <person name="Wilson R.K."/>
        </authorList>
    </citation>
    <scope>NUCLEOTIDE SEQUENCE [LARGE SCALE GENOMIC DNA]</scope>
    <source>
        <strain evidence="4">GED7749B</strain>
    </source>
</reference>